<dbReference type="PANTHER" id="PTHR44936:SF10">
    <property type="entry name" value="SENSOR PROTEIN RSTB"/>
    <property type="match status" value="1"/>
</dbReference>
<dbReference type="InterPro" id="IPR003661">
    <property type="entry name" value="HisK_dim/P_dom"/>
</dbReference>
<dbReference type="GO" id="GO:0006355">
    <property type="term" value="P:regulation of DNA-templated transcription"/>
    <property type="evidence" value="ECO:0007669"/>
    <property type="project" value="InterPro"/>
</dbReference>
<name>A0A538TVC7_UNCEI</name>
<evidence type="ECO:0000256" key="1">
    <source>
        <dbReference type="ARBA" id="ARBA00000085"/>
    </source>
</evidence>
<proteinExistence type="predicted"/>
<keyword evidence="7" id="KW-1133">Transmembrane helix</keyword>
<keyword evidence="7" id="KW-0812">Transmembrane</keyword>
<feature type="transmembrane region" description="Helical" evidence="7">
    <location>
        <begin position="71"/>
        <end position="90"/>
    </location>
</feature>
<dbReference type="PROSITE" id="PS50112">
    <property type="entry name" value="PAS"/>
    <property type="match status" value="1"/>
</dbReference>
<dbReference type="InterPro" id="IPR003594">
    <property type="entry name" value="HATPase_dom"/>
</dbReference>
<dbReference type="SUPFAM" id="SSF55785">
    <property type="entry name" value="PYP-like sensor domain (PAS domain)"/>
    <property type="match status" value="1"/>
</dbReference>
<dbReference type="PROSITE" id="PS50109">
    <property type="entry name" value="HIS_KIN"/>
    <property type="match status" value="1"/>
</dbReference>
<dbReference type="Pfam" id="PF00989">
    <property type="entry name" value="PAS"/>
    <property type="match status" value="1"/>
</dbReference>
<dbReference type="InterPro" id="IPR005467">
    <property type="entry name" value="His_kinase_dom"/>
</dbReference>
<dbReference type="Gene3D" id="3.30.565.10">
    <property type="entry name" value="Histidine kinase-like ATPase, C-terminal domain"/>
    <property type="match status" value="1"/>
</dbReference>
<feature type="domain" description="Histidine kinase" evidence="8">
    <location>
        <begin position="273"/>
        <end position="473"/>
    </location>
</feature>
<reference evidence="10 11" key="1">
    <citation type="journal article" date="2019" name="Nat. Microbiol.">
        <title>Mediterranean grassland soil C-N compound turnover is dependent on rainfall and depth, and is mediated by genomically divergent microorganisms.</title>
        <authorList>
            <person name="Diamond S."/>
            <person name="Andeer P.F."/>
            <person name="Li Z."/>
            <person name="Crits-Christoph A."/>
            <person name="Burstein D."/>
            <person name="Anantharaman K."/>
            <person name="Lane K.R."/>
            <person name="Thomas B.C."/>
            <person name="Pan C."/>
            <person name="Northen T.R."/>
            <person name="Banfield J.F."/>
        </authorList>
    </citation>
    <scope>NUCLEOTIDE SEQUENCE [LARGE SCALE GENOMIC DNA]</scope>
    <source>
        <strain evidence="10">WS_8</strain>
    </source>
</reference>
<dbReference type="Proteomes" id="UP000316609">
    <property type="component" value="Unassembled WGS sequence"/>
</dbReference>
<sequence length="473" mass="50367">MRPLLIGGILAASLLESLHYLLVHRQATVPGELFVLGQVGIWTFLMSVSGGQRSPFLVGYLLEVPLAGLQFSRRGCVLAAGGGAGAYLAWSVTHAPLDAARAAAMIGFLLVSALLTWVLIGVLERQERRIAISRVALETRAENLTEELRLLGDYLNGALLSIDDLGCVVEINPAGMHLLGFEAETPLGRPWQEVLRPDPAAAECLTRTLAEGVGQRGLRLLLEGSDGRRVSVEAEIWSTLSGHGRRTHVLMDAGRRESGAVDPLRRLGEATAVVSHQIKNSLHALEGFTRRIEHELQESGRGRETAAQLLRALGSLGDLAEDVLAVLGTPRAADEILALDDVIAGALLLARDPEARVRVALPSQGLHVRGHRGRLVHALFNLIDNACRVTPTGGVVRVRADQEGERVRIEVLDQGPGLPPGLEAVSEPVPSCGGSGFGLLATRRFLGSSGLAVVFDRLPEGGTRSSITLLAAN</sequence>
<keyword evidence="7" id="KW-0472">Membrane</keyword>
<keyword evidence="6" id="KW-0067">ATP-binding</keyword>
<dbReference type="CDD" id="cd00082">
    <property type="entry name" value="HisKA"/>
    <property type="match status" value="1"/>
</dbReference>
<keyword evidence="5" id="KW-0418">Kinase</keyword>
<dbReference type="InterPro" id="IPR000014">
    <property type="entry name" value="PAS"/>
</dbReference>
<keyword evidence="4" id="KW-0547">Nucleotide-binding</keyword>
<dbReference type="CDD" id="cd00130">
    <property type="entry name" value="PAS"/>
    <property type="match status" value="1"/>
</dbReference>
<accession>A0A538TVC7</accession>
<evidence type="ECO:0000259" key="9">
    <source>
        <dbReference type="PROSITE" id="PS50112"/>
    </source>
</evidence>
<evidence type="ECO:0000256" key="4">
    <source>
        <dbReference type="ARBA" id="ARBA00022741"/>
    </source>
</evidence>
<dbReference type="GO" id="GO:0000155">
    <property type="term" value="F:phosphorelay sensor kinase activity"/>
    <property type="evidence" value="ECO:0007669"/>
    <property type="project" value="InterPro"/>
</dbReference>
<dbReference type="GO" id="GO:0005524">
    <property type="term" value="F:ATP binding"/>
    <property type="evidence" value="ECO:0007669"/>
    <property type="project" value="UniProtKB-KW"/>
</dbReference>
<evidence type="ECO:0000256" key="6">
    <source>
        <dbReference type="ARBA" id="ARBA00022840"/>
    </source>
</evidence>
<evidence type="ECO:0000313" key="11">
    <source>
        <dbReference type="Proteomes" id="UP000316609"/>
    </source>
</evidence>
<dbReference type="SUPFAM" id="SSF55874">
    <property type="entry name" value="ATPase domain of HSP90 chaperone/DNA topoisomerase II/histidine kinase"/>
    <property type="match status" value="1"/>
</dbReference>
<dbReference type="InterPro" id="IPR036890">
    <property type="entry name" value="HATPase_C_sf"/>
</dbReference>
<dbReference type="Gene3D" id="3.30.450.20">
    <property type="entry name" value="PAS domain"/>
    <property type="match status" value="1"/>
</dbReference>
<dbReference type="GO" id="GO:0005886">
    <property type="term" value="C:plasma membrane"/>
    <property type="evidence" value="ECO:0007669"/>
    <property type="project" value="UniProtKB-SubCell"/>
</dbReference>
<evidence type="ECO:0000256" key="5">
    <source>
        <dbReference type="ARBA" id="ARBA00022777"/>
    </source>
</evidence>
<feature type="domain" description="PAS" evidence="9">
    <location>
        <begin position="144"/>
        <end position="198"/>
    </location>
</feature>
<dbReference type="InterPro" id="IPR050980">
    <property type="entry name" value="2C_sensor_his_kinase"/>
</dbReference>
<dbReference type="SMART" id="SM00091">
    <property type="entry name" value="PAS"/>
    <property type="match status" value="1"/>
</dbReference>
<protein>
    <recommendedName>
        <fullName evidence="2">histidine kinase</fullName>
        <ecNumber evidence="2">2.7.13.3</ecNumber>
    </recommendedName>
</protein>
<gene>
    <name evidence="10" type="ORF">E6K78_04170</name>
</gene>
<dbReference type="InterPro" id="IPR013767">
    <property type="entry name" value="PAS_fold"/>
</dbReference>
<evidence type="ECO:0000256" key="3">
    <source>
        <dbReference type="ARBA" id="ARBA00022679"/>
    </source>
</evidence>
<keyword evidence="3" id="KW-0808">Transferase</keyword>
<evidence type="ECO:0000313" key="10">
    <source>
        <dbReference type="EMBL" id="TMQ67582.1"/>
    </source>
</evidence>
<dbReference type="EC" id="2.7.13.3" evidence="2"/>
<evidence type="ECO:0000259" key="8">
    <source>
        <dbReference type="PROSITE" id="PS50109"/>
    </source>
</evidence>
<evidence type="ECO:0000256" key="2">
    <source>
        <dbReference type="ARBA" id="ARBA00012438"/>
    </source>
</evidence>
<feature type="transmembrane region" description="Helical" evidence="7">
    <location>
        <begin position="33"/>
        <end position="50"/>
    </location>
</feature>
<evidence type="ECO:0000256" key="7">
    <source>
        <dbReference type="SAM" id="Phobius"/>
    </source>
</evidence>
<dbReference type="Pfam" id="PF02518">
    <property type="entry name" value="HATPase_c"/>
    <property type="match status" value="1"/>
</dbReference>
<comment type="catalytic activity">
    <reaction evidence="1">
        <text>ATP + protein L-histidine = ADP + protein N-phospho-L-histidine.</text>
        <dbReference type="EC" id="2.7.13.3"/>
    </reaction>
</comment>
<organism evidence="10 11">
    <name type="scientific">Eiseniibacteriota bacterium</name>
    <dbReference type="NCBI Taxonomy" id="2212470"/>
    <lineage>
        <taxon>Bacteria</taxon>
        <taxon>Candidatus Eiseniibacteriota</taxon>
    </lineage>
</organism>
<dbReference type="SMART" id="SM00387">
    <property type="entry name" value="HATPase_c"/>
    <property type="match status" value="1"/>
</dbReference>
<dbReference type="EMBL" id="VBOY01000035">
    <property type="protein sequence ID" value="TMQ67582.1"/>
    <property type="molecule type" value="Genomic_DNA"/>
</dbReference>
<comment type="caution">
    <text evidence="10">The sequence shown here is derived from an EMBL/GenBank/DDBJ whole genome shotgun (WGS) entry which is preliminary data.</text>
</comment>
<feature type="transmembrane region" description="Helical" evidence="7">
    <location>
        <begin position="102"/>
        <end position="123"/>
    </location>
</feature>
<dbReference type="CDD" id="cd00075">
    <property type="entry name" value="HATPase"/>
    <property type="match status" value="1"/>
</dbReference>
<dbReference type="PANTHER" id="PTHR44936">
    <property type="entry name" value="SENSOR PROTEIN CREC"/>
    <property type="match status" value="1"/>
</dbReference>
<dbReference type="InterPro" id="IPR035965">
    <property type="entry name" value="PAS-like_dom_sf"/>
</dbReference>
<dbReference type="AlphaFoldDB" id="A0A538TVC7"/>